<organism evidence="9 10">
    <name type="scientific">Pseudocercospora fuligena</name>
    <dbReference type="NCBI Taxonomy" id="685502"/>
    <lineage>
        <taxon>Eukaryota</taxon>
        <taxon>Fungi</taxon>
        <taxon>Dikarya</taxon>
        <taxon>Ascomycota</taxon>
        <taxon>Pezizomycotina</taxon>
        <taxon>Dothideomycetes</taxon>
        <taxon>Dothideomycetidae</taxon>
        <taxon>Mycosphaerellales</taxon>
        <taxon>Mycosphaerellaceae</taxon>
        <taxon>Pseudocercospora</taxon>
    </lineage>
</organism>
<name>A0A8H6REM9_9PEZI</name>
<feature type="region of interest" description="Disordered" evidence="7">
    <location>
        <begin position="1"/>
        <end position="26"/>
    </location>
</feature>
<keyword evidence="2" id="KW-0479">Metal-binding</keyword>
<feature type="domain" description="Zn(2)-C6 fungal-type" evidence="8">
    <location>
        <begin position="312"/>
        <end position="348"/>
    </location>
</feature>
<dbReference type="PANTHER" id="PTHR31845">
    <property type="entry name" value="FINGER DOMAIN PROTEIN, PUTATIVE-RELATED"/>
    <property type="match status" value="1"/>
</dbReference>
<dbReference type="Gene3D" id="4.10.240.10">
    <property type="entry name" value="Zn(2)-C6 fungal-type DNA-binding domain"/>
    <property type="match status" value="1"/>
</dbReference>
<feature type="compositionally biased region" description="Gly residues" evidence="7">
    <location>
        <begin position="275"/>
        <end position="293"/>
    </location>
</feature>
<evidence type="ECO:0000256" key="7">
    <source>
        <dbReference type="SAM" id="MobiDB-lite"/>
    </source>
</evidence>
<evidence type="ECO:0000313" key="10">
    <source>
        <dbReference type="Proteomes" id="UP000660729"/>
    </source>
</evidence>
<dbReference type="InterPro" id="IPR051089">
    <property type="entry name" value="prtT"/>
</dbReference>
<dbReference type="GO" id="GO:0000981">
    <property type="term" value="F:DNA-binding transcription factor activity, RNA polymerase II-specific"/>
    <property type="evidence" value="ECO:0007669"/>
    <property type="project" value="InterPro"/>
</dbReference>
<dbReference type="GO" id="GO:0006351">
    <property type="term" value="P:DNA-templated transcription"/>
    <property type="evidence" value="ECO:0007669"/>
    <property type="project" value="InterPro"/>
</dbReference>
<dbReference type="SUPFAM" id="SSF57701">
    <property type="entry name" value="Zn2/Cys6 DNA-binding domain"/>
    <property type="match status" value="1"/>
</dbReference>
<dbReference type="InterPro" id="IPR036864">
    <property type="entry name" value="Zn2-C6_fun-type_DNA-bd_sf"/>
</dbReference>
<evidence type="ECO:0000256" key="5">
    <source>
        <dbReference type="ARBA" id="ARBA00023163"/>
    </source>
</evidence>
<evidence type="ECO:0000256" key="6">
    <source>
        <dbReference type="ARBA" id="ARBA00023242"/>
    </source>
</evidence>
<proteinExistence type="predicted"/>
<evidence type="ECO:0000256" key="1">
    <source>
        <dbReference type="ARBA" id="ARBA00004123"/>
    </source>
</evidence>
<dbReference type="InterPro" id="IPR007219">
    <property type="entry name" value="XnlR_reg_dom"/>
</dbReference>
<dbReference type="SMART" id="SM00066">
    <property type="entry name" value="GAL4"/>
    <property type="match status" value="1"/>
</dbReference>
<reference evidence="9" key="1">
    <citation type="submission" date="2020-04" db="EMBL/GenBank/DDBJ databases">
        <title>Draft genome resource of the tomato pathogen Pseudocercospora fuligena.</title>
        <authorList>
            <person name="Zaccaron A."/>
        </authorList>
    </citation>
    <scope>NUCLEOTIDE SEQUENCE</scope>
    <source>
        <strain evidence="9">PF001</strain>
    </source>
</reference>
<keyword evidence="6" id="KW-0539">Nucleus</keyword>
<dbReference type="GO" id="GO:0008270">
    <property type="term" value="F:zinc ion binding"/>
    <property type="evidence" value="ECO:0007669"/>
    <property type="project" value="InterPro"/>
</dbReference>
<dbReference type="Pfam" id="PF04082">
    <property type="entry name" value="Fungal_trans"/>
    <property type="match status" value="1"/>
</dbReference>
<feature type="region of interest" description="Disordered" evidence="7">
    <location>
        <begin position="220"/>
        <end position="308"/>
    </location>
</feature>
<dbReference type="OrthoDB" id="2341546at2759"/>
<keyword evidence="4" id="KW-0238">DNA-binding</keyword>
<evidence type="ECO:0000256" key="2">
    <source>
        <dbReference type="ARBA" id="ARBA00022723"/>
    </source>
</evidence>
<gene>
    <name evidence="9" type="ORF">HII31_07491</name>
</gene>
<sequence length="972" mass="108643">MFASTSFHPRHHHQATPSPTMASEQQEIEKLGVENESLKETIRELRAELDNTAISSDELRELRTQLDRLKDENADLRYERDYAMSERRIAERRYDTMLAEKDFQKEEKSHYRDKYDQKFDDFRRLINTTKWVIEAGRAEHYDVNLDAALGQLEKDVSDLENRKSYASIARMVIGLQQGFWKETFCLSTFTLTNVNFHVMRSSAPASVANKHRVAELRPMSWHSGTSFDPPASGLASSQHASPTSPQIDDDGAARKRKRISVATENGDVDPLQSPAGGGVGGGSGAPGSAGGFAGSPTSNGNKQRHQPGVKRACNDCRQQKLRCNVVAGPGDHYIPCDRCKKHNLKCSIDDGFKRLGKRAAHEEMVKELEKAKAKLARYEALGMYLPEETPQSGYTGSYQASPDGGAPVAAMGGNSAFVGANEAAASRSLLDLSQGYRELAPTSYPSITPGTSQTTIGSVTLSESQILDLYQVYFNHYHDFLPVLDPKATYEDYYGHHPLLHWTIVAIAARRYEAKPGLFIELQRPLEEILWTTLSQVPQTYQVCKALALLCAWPLPSASTSQEPTMMMCGIMFQLAMQYGLHRPSHAQDFSRFRMELREEDIADRLNTWATVNIVAQYVSTGMGQPPLSRWAWFTYGLHLDRMKPELQTRCQIEKFCDTVTRTLFTMQRDHIVEVDQAQRGLQIDMYARELGELEVTVLSTSNSSIEILFLKAAALHLRLTAFFDKPGQPNWLVDLRNVYIAASALLEHVSEMKPEQFAYVPRYIEQMMLAASVTLLKILNSFYAKHVDTVHGRTLFSRAVASLRKLSVRSNDLPQRLAEVMAQLWLSSGAGEQELFKAEARNDSGEELQLKVRCRSSLSVLYDAIWRWREKAGKAGGDNLINDIQNPTKLPDTNRNTPVPPNGLPDIALQQPSTAMNIGQHNDLDAMNWDVTFGGNAVFDPLSWALDGNIAGLGNHGLFGANDPLSMPYQV</sequence>
<keyword evidence="3" id="KW-0805">Transcription regulation</keyword>
<comment type="subcellular location">
    <subcellularLocation>
        <location evidence="1">Nucleus</location>
    </subcellularLocation>
</comment>
<dbReference type="Proteomes" id="UP000660729">
    <property type="component" value="Unassembled WGS sequence"/>
</dbReference>
<dbReference type="InterPro" id="IPR001138">
    <property type="entry name" value="Zn2Cys6_DnaBD"/>
</dbReference>
<evidence type="ECO:0000256" key="4">
    <source>
        <dbReference type="ARBA" id="ARBA00023125"/>
    </source>
</evidence>
<comment type="caution">
    <text evidence="9">The sequence shown here is derived from an EMBL/GenBank/DDBJ whole genome shotgun (WGS) entry which is preliminary data.</text>
</comment>
<evidence type="ECO:0000256" key="3">
    <source>
        <dbReference type="ARBA" id="ARBA00023015"/>
    </source>
</evidence>
<dbReference type="AlphaFoldDB" id="A0A8H6REM9"/>
<keyword evidence="5" id="KW-0804">Transcription</keyword>
<feature type="compositionally biased region" description="Polar residues" evidence="7">
    <location>
        <begin position="234"/>
        <end position="246"/>
    </location>
</feature>
<dbReference type="GO" id="GO:0000976">
    <property type="term" value="F:transcription cis-regulatory region binding"/>
    <property type="evidence" value="ECO:0007669"/>
    <property type="project" value="TreeGrafter"/>
</dbReference>
<dbReference type="CDD" id="cd12148">
    <property type="entry name" value="fungal_TF_MHR"/>
    <property type="match status" value="1"/>
</dbReference>
<dbReference type="PANTHER" id="PTHR31845:SF21">
    <property type="entry name" value="REGULATORY PROTEIN LEU3"/>
    <property type="match status" value="1"/>
</dbReference>
<dbReference type="GO" id="GO:0005634">
    <property type="term" value="C:nucleus"/>
    <property type="evidence" value="ECO:0007669"/>
    <property type="project" value="UniProtKB-SubCell"/>
</dbReference>
<dbReference type="PROSITE" id="PS00463">
    <property type="entry name" value="ZN2_CY6_FUNGAL_1"/>
    <property type="match status" value="1"/>
</dbReference>
<protein>
    <submittedName>
        <fullName evidence="9">Transcriptional regulatory protein SEF1</fullName>
    </submittedName>
</protein>
<accession>A0A8H6REM9</accession>
<evidence type="ECO:0000259" key="8">
    <source>
        <dbReference type="PROSITE" id="PS50048"/>
    </source>
</evidence>
<feature type="compositionally biased region" description="Polar residues" evidence="7">
    <location>
        <begin position="15"/>
        <end position="25"/>
    </location>
</feature>
<evidence type="ECO:0000313" key="9">
    <source>
        <dbReference type="EMBL" id="KAF7191131.1"/>
    </source>
</evidence>
<dbReference type="EMBL" id="JABCIY010000160">
    <property type="protein sequence ID" value="KAF7191131.1"/>
    <property type="molecule type" value="Genomic_DNA"/>
</dbReference>
<keyword evidence="10" id="KW-1185">Reference proteome</keyword>
<dbReference type="CDD" id="cd00067">
    <property type="entry name" value="GAL4"/>
    <property type="match status" value="1"/>
</dbReference>
<dbReference type="Pfam" id="PF00172">
    <property type="entry name" value="Zn_clus"/>
    <property type="match status" value="1"/>
</dbReference>
<dbReference type="PROSITE" id="PS50048">
    <property type="entry name" value="ZN2_CY6_FUNGAL_2"/>
    <property type="match status" value="1"/>
</dbReference>